<name>A0A1F8F7E2_9BACT</name>
<organism evidence="1 2">
    <name type="scientific">Candidatus Yanofskybacteria bacterium RIFCSPHIGHO2_02_FULL_41_11</name>
    <dbReference type="NCBI Taxonomy" id="1802675"/>
    <lineage>
        <taxon>Bacteria</taxon>
        <taxon>Candidatus Yanofskyibacteriota</taxon>
    </lineage>
</organism>
<comment type="caution">
    <text evidence="1">The sequence shown here is derived from an EMBL/GenBank/DDBJ whole genome shotgun (WGS) entry which is preliminary data.</text>
</comment>
<evidence type="ECO:0000313" key="1">
    <source>
        <dbReference type="EMBL" id="OGN09063.1"/>
    </source>
</evidence>
<protein>
    <submittedName>
        <fullName evidence="1">Uncharacterized protein</fullName>
    </submittedName>
</protein>
<reference evidence="1 2" key="1">
    <citation type="journal article" date="2016" name="Nat. Commun.">
        <title>Thousands of microbial genomes shed light on interconnected biogeochemical processes in an aquifer system.</title>
        <authorList>
            <person name="Anantharaman K."/>
            <person name="Brown C.T."/>
            <person name="Hug L.A."/>
            <person name="Sharon I."/>
            <person name="Castelle C.J."/>
            <person name="Probst A.J."/>
            <person name="Thomas B.C."/>
            <person name="Singh A."/>
            <person name="Wilkins M.J."/>
            <person name="Karaoz U."/>
            <person name="Brodie E.L."/>
            <person name="Williams K.H."/>
            <person name="Hubbard S.S."/>
            <person name="Banfield J.F."/>
        </authorList>
    </citation>
    <scope>NUCLEOTIDE SEQUENCE [LARGE SCALE GENOMIC DNA]</scope>
</reference>
<proteinExistence type="predicted"/>
<accession>A0A1F8F7E2</accession>
<sequence>MSVITIPKQLIREKELVLIPKKEYKELLGWKKRSFKVVKPTKAELKAIERGRREIALGKYESWEKVKHELESYHNRRR</sequence>
<dbReference type="Proteomes" id="UP000177167">
    <property type="component" value="Unassembled WGS sequence"/>
</dbReference>
<dbReference type="EMBL" id="MGJP01000045">
    <property type="protein sequence ID" value="OGN09063.1"/>
    <property type="molecule type" value="Genomic_DNA"/>
</dbReference>
<dbReference type="AlphaFoldDB" id="A0A1F8F7E2"/>
<gene>
    <name evidence="1" type="ORF">A3J46_06115</name>
</gene>
<evidence type="ECO:0000313" key="2">
    <source>
        <dbReference type="Proteomes" id="UP000177167"/>
    </source>
</evidence>